<dbReference type="OrthoDB" id="758145at2"/>
<evidence type="ECO:0000313" key="3">
    <source>
        <dbReference type="Proteomes" id="UP000236654"/>
    </source>
</evidence>
<dbReference type="AlphaFoldDB" id="A0A2I0R289"/>
<dbReference type="Gene3D" id="1.10.10.10">
    <property type="entry name" value="Winged helix-like DNA-binding domain superfamily/Winged helix DNA-binding domain"/>
    <property type="match status" value="1"/>
</dbReference>
<dbReference type="Gene3D" id="2.60.120.10">
    <property type="entry name" value="Jelly Rolls"/>
    <property type="match status" value="1"/>
</dbReference>
<evidence type="ECO:0000259" key="1">
    <source>
        <dbReference type="Pfam" id="PF00027"/>
    </source>
</evidence>
<dbReference type="InterPro" id="IPR000595">
    <property type="entry name" value="cNMP-bd_dom"/>
</dbReference>
<dbReference type="InterPro" id="IPR036388">
    <property type="entry name" value="WH-like_DNA-bd_sf"/>
</dbReference>
<keyword evidence="3" id="KW-1185">Reference proteome</keyword>
<dbReference type="Pfam" id="PF00027">
    <property type="entry name" value="cNMP_binding"/>
    <property type="match status" value="1"/>
</dbReference>
<reference evidence="2 3" key="1">
    <citation type="submission" date="2017-12" db="EMBL/GenBank/DDBJ databases">
        <title>The draft genome sequence of Brumimicrobium saltpan LHR20.</title>
        <authorList>
            <person name="Do Z.-J."/>
            <person name="Luo H.-R."/>
        </authorList>
    </citation>
    <scope>NUCLEOTIDE SEQUENCE [LARGE SCALE GENOMIC DNA]</scope>
    <source>
        <strain evidence="2 3">LHR20</strain>
    </source>
</reference>
<name>A0A2I0R289_9FLAO</name>
<gene>
    <name evidence="2" type="ORF">CW751_07910</name>
</gene>
<dbReference type="InterPro" id="IPR014710">
    <property type="entry name" value="RmlC-like_jellyroll"/>
</dbReference>
<sequence>MLELRKSIIETFEFTEKEFESIQGFFKPKKIKKGDYFLQTGQYVNHLGFVENGILREFLYENNKEITKWFSTSGYFAVDLSGFVYGQTSKVNFQALSDVSLLTLSKENYDIIGDRLPRWNKLEKMFLTNCFSVLENRVVSHLSMNAEERYSQLFKSQPELFNQVPLNYLASMLGMTPETLSRIRNKLSKSIS</sequence>
<proteinExistence type="predicted"/>
<protein>
    <submittedName>
        <fullName evidence="2">Cyclic nucleotide-binding protein</fullName>
    </submittedName>
</protein>
<evidence type="ECO:0000313" key="2">
    <source>
        <dbReference type="EMBL" id="PKR80686.1"/>
    </source>
</evidence>
<dbReference type="InterPro" id="IPR018490">
    <property type="entry name" value="cNMP-bd_dom_sf"/>
</dbReference>
<dbReference type="EMBL" id="PJNI01000008">
    <property type="protein sequence ID" value="PKR80686.1"/>
    <property type="molecule type" value="Genomic_DNA"/>
</dbReference>
<dbReference type="Proteomes" id="UP000236654">
    <property type="component" value="Unassembled WGS sequence"/>
</dbReference>
<dbReference type="RefSeq" id="WP_101334468.1">
    <property type="nucleotide sequence ID" value="NZ_PJNI01000008.1"/>
</dbReference>
<organism evidence="2 3">
    <name type="scientific">Brumimicrobium salinarum</name>
    <dbReference type="NCBI Taxonomy" id="2058658"/>
    <lineage>
        <taxon>Bacteria</taxon>
        <taxon>Pseudomonadati</taxon>
        <taxon>Bacteroidota</taxon>
        <taxon>Flavobacteriia</taxon>
        <taxon>Flavobacteriales</taxon>
        <taxon>Crocinitomicaceae</taxon>
        <taxon>Brumimicrobium</taxon>
    </lineage>
</organism>
<comment type="caution">
    <text evidence="2">The sequence shown here is derived from an EMBL/GenBank/DDBJ whole genome shotgun (WGS) entry which is preliminary data.</text>
</comment>
<feature type="domain" description="Cyclic nucleotide-binding" evidence="1">
    <location>
        <begin position="29"/>
        <end position="108"/>
    </location>
</feature>
<dbReference type="SUPFAM" id="SSF51206">
    <property type="entry name" value="cAMP-binding domain-like"/>
    <property type="match status" value="1"/>
</dbReference>
<accession>A0A2I0R289</accession>